<evidence type="ECO:0000256" key="2">
    <source>
        <dbReference type="ARBA" id="ARBA00023315"/>
    </source>
</evidence>
<dbReference type="AlphaFoldDB" id="A0A4Z0Y875"/>
<evidence type="ECO:0000259" key="3">
    <source>
        <dbReference type="PROSITE" id="PS51186"/>
    </source>
</evidence>
<dbReference type="InterPro" id="IPR050832">
    <property type="entry name" value="Bact_Acetyltransf"/>
</dbReference>
<name>A0A4Z0Y875_9PEZI</name>
<reference evidence="4 5" key="1">
    <citation type="submission" date="2019-03" db="EMBL/GenBank/DDBJ databases">
        <title>Draft genome sequence of Xylaria hypoxylon DSM 108379, a ubiquitous saprotrophic-parasitic fungi on hardwood.</title>
        <authorList>
            <person name="Buettner E."/>
            <person name="Leonhardt S."/>
            <person name="Gebauer A.M."/>
            <person name="Liers C."/>
            <person name="Hofrichter M."/>
            <person name="Kellner H."/>
        </authorList>
    </citation>
    <scope>NUCLEOTIDE SEQUENCE [LARGE SCALE GENOMIC DNA]</scope>
    <source>
        <strain evidence="4 5">DSM 108379</strain>
    </source>
</reference>
<sequence length="184" mass="20315">MPTPTVRLLSPSDDAHLVPYLAAIHAACIHHDAMVATFLPPLNNDKLLAYWRERIADVSAGARLIVIQLDESKPGTAAKGTELKGMVMLSIPQIETFAHQGHIEKLMVSPTFRRRGAAKAMIQLLEREAVDRGRKLMLLSIQVGSPAEKIYPKLGYIEHGRVPGYSMSPSGNLVDDVFFYKQLS</sequence>
<evidence type="ECO:0000313" key="4">
    <source>
        <dbReference type="EMBL" id="TGJ80369.1"/>
    </source>
</evidence>
<dbReference type="Proteomes" id="UP000297716">
    <property type="component" value="Unassembled WGS sequence"/>
</dbReference>
<feature type="domain" description="N-acetyltransferase" evidence="3">
    <location>
        <begin position="4"/>
        <end position="184"/>
    </location>
</feature>
<accession>A0A4Z0Y875</accession>
<evidence type="ECO:0000256" key="1">
    <source>
        <dbReference type="ARBA" id="ARBA00022679"/>
    </source>
</evidence>
<dbReference type="PANTHER" id="PTHR43877">
    <property type="entry name" value="AMINOALKYLPHOSPHONATE N-ACETYLTRANSFERASE-RELATED-RELATED"/>
    <property type="match status" value="1"/>
</dbReference>
<dbReference type="STRING" id="37992.A0A4Z0Y875"/>
<dbReference type="GO" id="GO:0016747">
    <property type="term" value="F:acyltransferase activity, transferring groups other than amino-acyl groups"/>
    <property type="evidence" value="ECO:0007669"/>
    <property type="project" value="InterPro"/>
</dbReference>
<protein>
    <recommendedName>
        <fullName evidence="3">N-acetyltransferase domain-containing protein</fullName>
    </recommendedName>
</protein>
<evidence type="ECO:0000313" key="5">
    <source>
        <dbReference type="Proteomes" id="UP000297716"/>
    </source>
</evidence>
<dbReference type="Pfam" id="PF00583">
    <property type="entry name" value="Acetyltransf_1"/>
    <property type="match status" value="1"/>
</dbReference>
<dbReference type="InterPro" id="IPR016181">
    <property type="entry name" value="Acyl_CoA_acyltransferase"/>
</dbReference>
<dbReference type="OrthoDB" id="41532at2759"/>
<dbReference type="PANTHER" id="PTHR43877:SF2">
    <property type="entry name" value="AMINOALKYLPHOSPHONATE N-ACETYLTRANSFERASE-RELATED"/>
    <property type="match status" value="1"/>
</dbReference>
<keyword evidence="1" id="KW-0808">Transferase</keyword>
<comment type="caution">
    <text evidence="4">The sequence shown here is derived from an EMBL/GenBank/DDBJ whole genome shotgun (WGS) entry which is preliminary data.</text>
</comment>
<keyword evidence="2" id="KW-0012">Acyltransferase</keyword>
<keyword evidence="5" id="KW-1185">Reference proteome</keyword>
<dbReference type="EMBL" id="SKBN01000225">
    <property type="protein sequence ID" value="TGJ80369.1"/>
    <property type="molecule type" value="Genomic_DNA"/>
</dbReference>
<gene>
    <name evidence="4" type="ORF">E0Z10_g8392</name>
</gene>
<proteinExistence type="predicted"/>
<dbReference type="Gene3D" id="3.40.630.30">
    <property type="match status" value="1"/>
</dbReference>
<organism evidence="4 5">
    <name type="scientific">Xylaria hypoxylon</name>
    <dbReference type="NCBI Taxonomy" id="37992"/>
    <lineage>
        <taxon>Eukaryota</taxon>
        <taxon>Fungi</taxon>
        <taxon>Dikarya</taxon>
        <taxon>Ascomycota</taxon>
        <taxon>Pezizomycotina</taxon>
        <taxon>Sordariomycetes</taxon>
        <taxon>Xylariomycetidae</taxon>
        <taxon>Xylariales</taxon>
        <taxon>Xylariaceae</taxon>
        <taxon>Xylaria</taxon>
    </lineage>
</organism>
<dbReference type="CDD" id="cd04301">
    <property type="entry name" value="NAT_SF"/>
    <property type="match status" value="1"/>
</dbReference>
<dbReference type="SUPFAM" id="SSF55729">
    <property type="entry name" value="Acyl-CoA N-acyltransferases (Nat)"/>
    <property type="match status" value="1"/>
</dbReference>
<dbReference type="InterPro" id="IPR000182">
    <property type="entry name" value="GNAT_dom"/>
</dbReference>
<dbReference type="PROSITE" id="PS51186">
    <property type="entry name" value="GNAT"/>
    <property type="match status" value="1"/>
</dbReference>